<feature type="compositionally biased region" description="Low complexity" evidence="1">
    <location>
        <begin position="23"/>
        <end position="43"/>
    </location>
</feature>
<evidence type="ECO:0000313" key="2">
    <source>
        <dbReference type="EMBL" id="MFC6725184.1"/>
    </source>
</evidence>
<proteinExistence type="predicted"/>
<protein>
    <submittedName>
        <fullName evidence="2">Uncharacterized protein</fullName>
    </submittedName>
</protein>
<feature type="region of interest" description="Disordered" evidence="1">
    <location>
        <begin position="23"/>
        <end position="89"/>
    </location>
</feature>
<dbReference type="Proteomes" id="UP001596328">
    <property type="component" value="Unassembled WGS sequence"/>
</dbReference>
<keyword evidence="3" id="KW-1185">Reference proteome</keyword>
<accession>A0ABD5S0H8</accession>
<comment type="caution">
    <text evidence="2">The sequence shown here is derived from an EMBL/GenBank/DDBJ whole genome shotgun (WGS) entry which is preliminary data.</text>
</comment>
<evidence type="ECO:0000256" key="1">
    <source>
        <dbReference type="SAM" id="MobiDB-lite"/>
    </source>
</evidence>
<reference evidence="2 3" key="1">
    <citation type="journal article" date="2019" name="Int. J. Syst. Evol. Microbiol.">
        <title>The Global Catalogue of Microorganisms (GCM) 10K type strain sequencing project: providing services to taxonomists for standard genome sequencing and annotation.</title>
        <authorList>
            <consortium name="The Broad Institute Genomics Platform"/>
            <consortium name="The Broad Institute Genome Sequencing Center for Infectious Disease"/>
            <person name="Wu L."/>
            <person name="Ma J."/>
        </authorList>
    </citation>
    <scope>NUCLEOTIDE SEQUENCE [LARGE SCALE GENOMIC DNA]</scope>
    <source>
        <strain evidence="2 3">NBRC 111368</strain>
    </source>
</reference>
<dbReference type="AlphaFoldDB" id="A0ABD5S0H8"/>
<dbReference type="EMBL" id="JBHSWU010000419">
    <property type="protein sequence ID" value="MFC6725184.1"/>
    <property type="molecule type" value="Genomic_DNA"/>
</dbReference>
<feature type="non-terminal residue" evidence="2">
    <location>
        <position position="122"/>
    </location>
</feature>
<evidence type="ECO:0000313" key="3">
    <source>
        <dbReference type="Proteomes" id="UP001596328"/>
    </source>
</evidence>
<name>A0ABD5S0H8_9EURY</name>
<feature type="compositionally biased region" description="Low complexity" evidence="1">
    <location>
        <begin position="62"/>
        <end position="89"/>
    </location>
</feature>
<feature type="compositionally biased region" description="Polar residues" evidence="1">
    <location>
        <begin position="49"/>
        <end position="61"/>
    </location>
</feature>
<organism evidence="2 3">
    <name type="scientific">Halobium palmae</name>
    <dbReference type="NCBI Taxonomy" id="1776492"/>
    <lineage>
        <taxon>Archaea</taxon>
        <taxon>Methanobacteriati</taxon>
        <taxon>Methanobacteriota</taxon>
        <taxon>Stenosarchaea group</taxon>
        <taxon>Halobacteria</taxon>
        <taxon>Halobacteriales</taxon>
        <taxon>Haloferacaceae</taxon>
        <taxon>Halobium</taxon>
    </lineage>
</organism>
<gene>
    <name evidence="2" type="ORF">ACFQE1_12555</name>
</gene>
<sequence>MRRVHIPLLVVCLVTAGFAPAVGTAAAGTPTSPATAPNAVSAPDPAQVENGTANDSDGTANETSGTADGTAETAEATEATEATDAGGPTTVTLLTYNDVQTAAAEDGNFSRLVTLIERRRAA</sequence>